<dbReference type="RefSeq" id="WP_315876047.1">
    <property type="nucleotide sequence ID" value="NZ_JAWCTQ010000002.1"/>
</dbReference>
<feature type="domain" description="Acyl-CoA dehydrogenase/oxidase N-terminal" evidence="3">
    <location>
        <begin position="18"/>
        <end position="101"/>
    </location>
</feature>
<comment type="similarity">
    <text evidence="2">Belongs to the HpaH/HsaA monooxygenase family.</text>
</comment>
<dbReference type="InterPro" id="IPR037069">
    <property type="entry name" value="AcylCoA_DH/ox_N_sf"/>
</dbReference>
<dbReference type="InterPro" id="IPR050741">
    <property type="entry name" value="Acyl-CoA_dehydrogenase"/>
</dbReference>
<accession>A0ABU3QE52</accession>
<dbReference type="InterPro" id="IPR009100">
    <property type="entry name" value="AcylCoA_DH/oxidase_NM_dom_sf"/>
</dbReference>
<feature type="domain" description="Acyl-CoA dehydrogenase C-terminal" evidence="4">
    <location>
        <begin position="235"/>
        <end position="366"/>
    </location>
</feature>
<dbReference type="PIRSF" id="PIRSF016578">
    <property type="entry name" value="HsaA"/>
    <property type="match status" value="1"/>
</dbReference>
<sequence>MERSDELVAKAVSLQPLLREHAARIDAERRLPDTVIDAVTEAGLFRLATPKRYGGHESGLRTTVDVLAALAEGDGSTAWVVGLIGACNWMTGLFPTRAQDEVYGEDPDSRVTGVLSPTATSRRTGEGWRVSGRWSYNSGSWHAQWALVGIPITDDGQNVVGQGLALMPRDDFDIEETWFVAGLRGTASNTLVAQDVLVPDHRVLSVPDAIEGRYPTEHGEEALYRSAFVPVLSLVLAGAPLGLARAALRYVMDRAATKPVTYTSYAAQADSPAVQAQIARAALGIDTAHLHLRRAAQDIDDAARQGRYPDRLARARARADTGWAVQHAVEAVNTLVTVYGAAAFADASPLQRMWRDVNVAGRHAFVVSAVTEELYGRALLGISENITPLI</sequence>
<dbReference type="InterPro" id="IPR046373">
    <property type="entry name" value="Acyl-CoA_Oxase/DH_mid-dom_sf"/>
</dbReference>
<dbReference type="Pfam" id="PF08028">
    <property type="entry name" value="Acyl-CoA_dh_2"/>
    <property type="match status" value="1"/>
</dbReference>
<dbReference type="EMBL" id="JAWCTQ010000002">
    <property type="protein sequence ID" value="MDT9681057.1"/>
    <property type="molecule type" value="Genomic_DNA"/>
</dbReference>
<dbReference type="Proteomes" id="UP001250181">
    <property type="component" value="Unassembled WGS sequence"/>
</dbReference>
<organism evidence="5 6">
    <name type="scientific">Streptomyces tamarix</name>
    <dbReference type="NCBI Taxonomy" id="3078565"/>
    <lineage>
        <taxon>Bacteria</taxon>
        <taxon>Bacillati</taxon>
        <taxon>Actinomycetota</taxon>
        <taxon>Actinomycetes</taxon>
        <taxon>Kitasatosporales</taxon>
        <taxon>Streptomycetaceae</taxon>
        <taxon>Streptomyces</taxon>
    </lineage>
</organism>
<dbReference type="SUPFAM" id="SSF47203">
    <property type="entry name" value="Acyl-CoA dehydrogenase C-terminal domain-like"/>
    <property type="match status" value="1"/>
</dbReference>
<dbReference type="Gene3D" id="1.20.140.10">
    <property type="entry name" value="Butyryl-CoA Dehydrogenase, subunit A, domain 3"/>
    <property type="match status" value="1"/>
</dbReference>
<dbReference type="Gene3D" id="1.10.540.10">
    <property type="entry name" value="Acyl-CoA dehydrogenase/oxidase, N-terminal domain"/>
    <property type="match status" value="1"/>
</dbReference>
<dbReference type="InterPro" id="IPR013107">
    <property type="entry name" value="Acyl-CoA_DH_C"/>
</dbReference>
<dbReference type="PANTHER" id="PTHR48083">
    <property type="entry name" value="MEDIUM-CHAIN SPECIFIC ACYL-COA DEHYDROGENASE, MITOCHONDRIAL-RELATED"/>
    <property type="match status" value="1"/>
</dbReference>
<evidence type="ECO:0000259" key="4">
    <source>
        <dbReference type="Pfam" id="PF08028"/>
    </source>
</evidence>
<proteinExistence type="inferred from homology"/>
<evidence type="ECO:0000313" key="6">
    <source>
        <dbReference type="Proteomes" id="UP001250181"/>
    </source>
</evidence>
<dbReference type="InterPro" id="IPR013786">
    <property type="entry name" value="AcylCoA_DH/ox_N"/>
</dbReference>
<dbReference type="SUPFAM" id="SSF56645">
    <property type="entry name" value="Acyl-CoA dehydrogenase NM domain-like"/>
    <property type="match status" value="1"/>
</dbReference>
<keyword evidence="6" id="KW-1185">Reference proteome</keyword>
<dbReference type="InterPro" id="IPR036250">
    <property type="entry name" value="AcylCo_DH-like_C"/>
</dbReference>
<protein>
    <submittedName>
        <fullName evidence="5">Acyl-CoA dehydrogenase family protein</fullName>
    </submittedName>
</protein>
<evidence type="ECO:0000256" key="2">
    <source>
        <dbReference type="ARBA" id="ARBA00049661"/>
    </source>
</evidence>
<dbReference type="Gene3D" id="2.40.110.10">
    <property type="entry name" value="Butyryl-CoA Dehydrogenase, subunit A, domain 2"/>
    <property type="match status" value="1"/>
</dbReference>
<evidence type="ECO:0000259" key="3">
    <source>
        <dbReference type="Pfam" id="PF02771"/>
    </source>
</evidence>
<comment type="caution">
    <text evidence="5">The sequence shown here is derived from an EMBL/GenBank/DDBJ whole genome shotgun (WGS) entry which is preliminary data.</text>
</comment>
<evidence type="ECO:0000313" key="5">
    <source>
        <dbReference type="EMBL" id="MDT9681057.1"/>
    </source>
</evidence>
<name>A0ABU3QE52_9ACTN</name>
<evidence type="ECO:0000256" key="1">
    <source>
        <dbReference type="ARBA" id="ARBA00023002"/>
    </source>
</evidence>
<keyword evidence="1" id="KW-0560">Oxidoreductase</keyword>
<gene>
    <name evidence="5" type="ORF">RND61_03040</name>
</gene>
<reference evidence="5 6" key="1">
    <citation type="submission" date="2023-09" db="EMBL/GenBank/DDBJ databases">
        <title>Streptomyces sp. nov.: A antagonism against Alternaria gaisen Producing Streptochlin, Isolated from Tamarix root soil.</title>
        <authorList>
            <person name="Chen Y."/>
        </authorList>
    </citation>
    <scope>NUCLEOTIDE SEQUENCE [LARGE SCALE GENOMIC DNA]</scope>
    <source>
        <strain evidence="5 6">TRM76323</strain>
    </source>
</reference>
<dbReference type="Pfam" id="PF02771">
    <property type="entry name" value="Acyl-CoA_dh_N"/>
    <property type="match status" value="1"/>
</dbReference>
<dbReference type="PANTHER" id="PTHR48083:SF19">
    <property type="entry name" value="FLAVIN-DEPENDENT MONOOXYGENASE, OXYGENASE SUBUNIT HSAA"/>
    <property type="match status" value="1"/>
</dbReference>